<evidence type="ECO:0000256" key="1">
    <source>
        <dbReference type="SAM" id="MobiDB-lite"/>
    </source>
</evidence>
<sequence>MLHAGRRDRRDSQAGGLLQLKPAEPAEELAPLERSGQFGHARGQVRRAELLARDGHRPRAPSTMVRHWGAFVRQGEQPAQQVGVGRP</sequence>
<dbReference type="Proteomes" id="UP000267081">
    <property type="component" value="Unassembled WGS sequence"/>
</dbReference>
<reference evidence="2 3" key="1">
    <citation type="submission" date="2018-12" db="EMBL/GenBank/DDBJ databases">
        <title>Amycolatopsis eburnea sp. nov. actinomycete associate with arbuscular mycorrhiza fungal spore.</title>
        <authorList>
            <person name="Lumyong S."/>
            <person name="Chaiya L."/>
        </authorList>
    </citation>
    <scope>NUCLEOTIDE SEQUENCE [LARGE SCALE GENOMIC DNA]</scope>
    <source>
        <strain evidence="2 3">GLM-1</strain>
    </source>
</reference>
<organism evidence="2 3">
    <name type="scientific">Amycolatopsis eburnea</name>
    <dbReference type="NCBI Taxonomy" id="2267691"/>
    <lineage>
        <taxon>Bacteria</taxon>
        <taxon>Bacillati</taxon>
        <taxon>Actinomycetota</taxon>
        <taxon>Actinomycetes</taxon>
        <taxon>Pseudonocardiales</taxon>
        <taxon>Pseudonocardiaceae</taxon>
        <taxon>Amycolatopsis</taxon>
    </lineage>
</organism>
<name>A0A427T210_9PSEU</name>
<evidence type="ECO:0000313" key="2">
    <source>
        <dbReference type="EMBL" id="RSD11763.1"/>
    </source>
</evidence>
<dbReference type="EMBL" id="RSEC01000059">
    <property type="protein sequence ID" value="RSD11763.1"/>
    <property type="molecule type" value="Genomic_DNA"/>
</dbReference>
<comment type="caution">
    <text evidence="2">The sequence shown here is derived from an EMBL/GenBank/DDBJ whole genome shotgun (WGS) entry which is preliminary data.</text>
</comment>
<proteinExistence type="predicted"/>
<evidence type="ECO:0000313" key="3">
    <source>
        <dbReference type="Proteomes" id="UP000267081"/>
    </source>
</evidence>
<accession>A0A427T210</accession>
<dbReference type="RefSeq" id="WP_125313988.1">
    <property type="nucleotide sequence ID" value="NZ_RSEC01000059.1"/>
</dbReference>
<dbReference type="AlphaFoldDB" id="A0A427T210"/>
<gene>
    <name evidence="2" type="ORF">EIY87_33945</name>
</gene>
<feature type="region of interest" description="Disordered" evidence="1">
    <location>
        <begin position="1"/>
        <end position="24"/>
    </location>
</feature>
<keyword evidence="3" id="KW-1185">Reference proteome</keyword>
<protein>
    <submittedName>
        <fullName evidence="2">Uncharacterized protein</fullName>
    </submittedName>
</protein>